<proteinExistence type="predicted"/>
<feature type="coiled-coil region" evidence="1">
    <location>
        <begin position="115"/>
        <end position="142"/>
    </location>
</feature>
<gene>
    <name evidence="3" type="ORF">RHSIM_RhsimUnG0247900</name>
</gene>
<evidence type="ECO:0000256" key="2">
    <source>
        <dbReference type="SAM" id="MobiDB-lite"/>
    </source>
</evidence>
<keyword evidence="4" id="KW-1185">Reference proteome</keyword>
<sequence>MSSRHHPLPVPYNQFHSLAESHYKAFGMGKPRPGVAPAPFHHSLPNACAFQRFGFSSVPSPGSTVKENSPAAKGASTVENNGAKANTSGDAEAPEQREVPVCEDSLKELTIEDQVKQVTEKIELLKGKLEEIEKMQDKVQRTCEGMIKVAEKDRQDTNYAAIMSSCAIGLFPIMSLSKISTRFPRIVLAQCRNSFVISTGRHRPLPVPSNQFHSLVESRYKVLRH</sequence>
<dbReference type="AlphaFoldDB" id="A0A834L3K6"/>
<reference evidence="3" key="1">
    <citation type="submission" date="2019-11" db="EMBL/GenBank/DDBJ databases">
        <authorList>
            <person name="Liu Y."/>
            <person name="Hou J."/>
            <person name="Li T.-Q."/>
            <person name="Guan C.-H."/>
            <person name="Wu X."/>
            <person name="Wu H.-Z."/>
            <person name="Ling F."/>
            <person name="Zhang R."/>
            <person name="Shi X.-G."/>
            <person name="Ren J.-P."/>
            <person name="Chen E.-F."/>
            <person name="Sun J.-M."/>
        </authorList>
    </citation>
    <scope>NUCLEOTIDE SEQUENCE</scope>
    <source>
        <strain evidence="3">Adult_tree_wgs_1</strain>
        <tissue evidence="3">Leaves</tissue>
    </source>
</reference>
<dbReference type="Proteomes" id="UP000626092">
    <property type="component" value="Unassembled WGS sequence"/>
</dbReference>
<evidence type="ECO:0000313" key="3">
    <source>
        <dbReference type="EMBL" id="KAF7112219.1"/>
    </source>
</evidence>
<accession>A0A834L3K6</accession>
<feature type="compositionally biased region" description="Polar residues" evidence="2">
    <location>
        <begin position="77"/>
        <end position="89"/>
    </location>
</feature>
<feature type="region of interest" description="Disordered" evidence="2">
    <location>
        <begin position="60"/>
        <end position="98"/>
    </location>
</feature>
<comment type="caution">
    <text evidence="3">The sequence shown here is derived from an EMBL/GenBank/DDBJ whole genome shotgun (WGS) entry which is preliminary data.</text>
</comment>
<dbReference type="OrthoDB" id="10333184at2759"/>
<evidence type="ECO:0000256" key="1">
    <source>
        <dbReference type="SAM" id="Coils"/>
    </source>
</evidence>
<organism evidence="3 4">
    <name type="scientific">Rhododendron simsii</name>
    <name type="common">Sims's rhododendron</name>
    <dbReference type="NCBI Taxonomy" id="118357"/>
    <lineage>
        <taxon>Eukaryota</taxon>
        <taxon>Viridiplantae</taxon>
        <taxon>Streptophyta</taxon>
        <taxon>Embryophyta</taxon>
        <taxon>Tracheophyta</taxon>
        <taxon>Spermatophyta</taxon>
        <taxon>Magnoliopsida</taxon>
        <taxon>eudicotyledons</taxon>
        <taxon>Gunneridae</taxon>
        <taxon>Pentapetalae</taxon>
        <taxon>asterids</taxon>
        <taxon>Ericales</taxon>
        <taxon>Ericaceae</taxon>
        <taxon>Ericoideae</taxon>
        <taxon>Rhodoreae</taxon>
        <taxon>Rhododendron</taxon>
    </lineage>
</organism>
<dbReference type="EMBL" id="WJXA01000551">
    <property type="protein sequence ID" value="KAF7112219.1"/>
    <property type="molecule type" value="Genomic_DNA"/>
</dbReference>
<evidence type="ECO:0000313" key="4">
    <source>
        <dbReference type="Proteomes" id="UP000626092"/>
    </source>
</evidence>
<name>A0A834L3K6_RHOSS</name>
<protein>
    <submittedName>
        <fullName evidence="3">Uncharacterized protein</fullName>
    </submittedName>
</protein>
<keyword evidence="1" id="KW-0175">Coiled coil</keyword>